<reference evidence="3 4" key="1">
    <citation type="submission" date="2016-07" db="EMBL/GenBank/DDBJ databases">
        <title>Genome of Pelobium manganitolerans.</title>
        <authorList>
            <person name="Wu S."/>
            <person name="Wang G."/>
        </authorList>
    </citation>
    <scope>NUCLEOTIDE SEQUENCE [LARGE SCALE GENOMIC DNA]</scope>
    <source>
        <strain evidence="3 4">YS-25</strain>
    </source>
</reference>
<dbReference type="OrthoDB" id="790344at2"/>
<dbReference type="EMBL" id="MBTA01000012">
    <property type="protein sequence ID" value="RKD17289.1"/>
    <property type="molecule type" value="Genomic_DNA"/>
</dbReference>
<organism evidence="3 4">
    <name type="scientific">Pelobium manganitolerans</name>
    <dbReference type="NCBI Taxonomy" id="1842495"/>
    <lineage>
        <taxon>Bacteria</taxon>
        <taxon>Pseudomonadati</taxon>
        <taxon>Bacteroidota</taxon>
        <taxon>Sphingobacteriia</taxon>
        <taxon>Sphingobacteriales</taxon>
        <taxon>Sphingobacteriaceae</taxon>
        <taxon>Pelobium</taxon>
    </lineage>
</organism>
<evidence type="ECO:0000313" key="3">
    <source>
        <dbReference type="EMBL" id="RKD17289.1"/>
    </source>
</evidence>
<comment type="caution">
    <text evidence="3">The sequence shown here is derived from an EMBL/GenBank/DDBJ whole genome shotgun (WGS) entry which is preliminary data.</text>
</comment>
<keyword evidence="4" id="KW-1185">Reference proteome</keyword>
<accession>A0A419S7R5</accession>
<sequence length="246" mass="27758">MKQMLDKDFDQVFKSAFEGFELEPANNSWDKIAETLKSKPKKKNKQTLWMAAASFVIVAGFGISLFNKPVEVIKLRKHVVEELAQESPSETTFQKEFDTKNSSKQFAAAKPQKNYPAKKLESENHLPNAEDVKGDELKLDATTEAFVAEVKPLRAKSVTELLLQQEEQNKIAKVYTENNISVSENTVATTIANDKKVKINTVGDLVNFVIAKVDKREDKLIKMSQTAESDNEITEINLGLFKFKKQ</sequence>
<keyword evidence="2" id="KW-0472">Membrane</keyword>
<dbReference type="Proteomes" id="UP000283433">
    <property type="component" value="Unassembled WGS sequence"/>
</dbReference>
<dbReference type="RefSeq" id="WP_120181484.1">
    <property type="nucleotide sequence ID" value="NZ_MBTA01000012.1"/>
</dbReference>
<dbReference type="AlphaFoldDB" id="A0A419S7R5"/>
<evidence type="ECO:0000313" key="4">
    <source>
        <dbReference type="Proteomes" id="UP000283433"/>
    </source>
</evidence>
<gene>
    <name evidence="3" type="ORF">BCY91_03945</name>
</gene>
<evidence type="ECO:0000256" key="2">
    <source>
        <dbReference type="SAM" id="Phobius"/>
    </source>
</evidence>
<protein>
    <submittedName>
        <fullName evidence="3">Uncharacterized protein</fullName>
    </submittedName>
</protein>
<feature type="compositionally biased region" description="Basic and acidic residues" evidence="1">
    <location>
        <begin position="118"/>
        <end position="133"/>
    </location>
</feature>
<name>A0A419S7R5_9SPHI</name>
<feature type="transmembrane region" description="Helical" evidence="2">
    <location>
        <begin position="47"/>
        <end position="66"/>
    </location>
</feature>
<keyword evidence="2" id="KW-0812">Transmembrane</keyword>
<feature type="region of interest" description="Disordered" evidence="1">
    <location>
        <begin position="106"/>
        <end position="133"/>
    </location>
</feature>
<evidence type="ECO:0000256" key="1">
    <source>
        <dbReference type="SAM" id="MobiDB-lite"/>
    </source>
</evidence>
<keyword evidence="2" id="KW-1133">Transmembrane helix</keyword>
<proteinExistence type="predicted"/>